<keyword evidence="17" id="KW-1185">Reference proteome</keyword>
<dbReference type="GO" id="GO:0006508">
    <property type="term" value="P:proteolysis"/>
    <property type="evidence" value="ECO:0007669"/>
    <property type="project" value="UniProtKB-KW"/>
</dbReference>
<evidence type="ECO:0000256" key="6">
    <source>
        <dbReference type="ARBA" id="ARBA00022801"/>
    </source>
</evidence>
<reference evidence="16 17" key="1">
    <citation type="submission" date="2020-12" db="EMBL/GenBank/DDBJ databases">
        <title>Concerted genomic and epigenomic changes stabilize Arabidopsis allopolyploids.</title>
        <authorList>
            <person name="Chen Z."/>
        </authorList>
    </citation>
    <scope>NUCLEOTIDE SEQUENCE [LARGE SCALE GENOMIC DNA]</scope>
    <source>
        <strain evidence="16">Allo738</strain>
        <tissue evidence="16">Leaf</tissue>
    </source>
</reference>
<dbReference type="EMBL" id="JAEFBK010000007">
    <property type="protein sequence ID" value="KAG7586175.1"/>
    <property type="molecule type" value="Genomic_DNA"/>
</dbReference>
<feature type="coiled-coil region" evidence="11">
    <location>
        <begin position="2021"/>
        <end position="2048"/>
    </location>
</feature>
<dbReference type="Pfam" id="PF14111">
    <property type="entry name" value="DUF4283"/>
    <property type="match status" value="1"/>
</dbReference>
<keyword evidence="3" id="KW-0963">Cytoplasm</keyword>
<feature type="compositionally biased region" description="Polar residues" evidence="12">
    <location>
        <begin position="425"/>
        <end position="436"/>
    </location>
</feature>
<dbReference type="CDD" id="cd01650">
    <property type="entry name" value="RT_nLTR_like"/>
    <property type="match status" value="1"/>
</dbReference>
<feature type="region of interest" description="Disordered" evidence="12">
    <location>
        <begin position="407"/>
        <end position="438"/>
    </location>
</feature>
<comment type="subcellular location">
    <subcellularLocation>
        <location evidence="1">Cytoplasm</location>
    </subcellularLocation>
</comment>
<dbReference type="CDD" id="cd06455">
    <property type="entry name" value="M3A_TOP"/>
    <property type="match status" value="1"/>
</dbReference>
<name>A0A8T2BH67_9BRAS</name>
<feature type="domain" description="Reverse transcriptase" evidence="14">
    <location>
        <begin position="979"/>
        <end position="1237"/>
    </location>
</feature>
<dbReference type="Pfam" id="PF00078">
    <property type="entry name" value="RVT_1"/>
    <property type="match status" value="1"/>
</dbReference>
<dbReference type="FunFam" id="1.20.1050.40:FF:000001">
    <property type="entry name" value="Thimet oligopeptidase 1"/>
    <property type="match status" value="1"/>
</dbReference>
<dbReference type="GO" id="GO:0003676">
    <property type="term" value="F:nucleic acid binding"/>
    <property type="evidence" value="ECO:0007669"/>
    <property type="project" value="InterPro"/>
</dbReference>
<keyword evidence="8 10" id="KW-0482">Metalloprotease</keyword>
<evidence type="ECO:0000256" key="12">
    <source>
        <dbReference type="SAM" id="MobiDB-lite"/>
    </source>
</evidence>
<dbReference type="GO" id="GO:0005737">
    <property type="term" value="C:cytoplasm"/>
    <property type="evidence" value="ECO:0007669"/>
    <property type="project" value="UniProtKB-SubCell"/>
</dbReference>
<dbReference type="InterPro" id="IPR026960">
    <property type="entry name" value="RVT-Znf"/>
</dbReference>
<evidence type="ECO:0000256" key="5">
    <source>
        <dbReference type="ARBA" id="ARBA00022723"/>
    </source>
</evidence>
<evidence type="ECO:0000256" key="2">
    <source>
        <dbReference type="ARBA" id="ARBA00006040"/>
    </source>
</evidence>
<organism evidence="16 17">
    <name type="scientific">Arabidopsis thaliana x Arabidopsis arenosa</name>
    <dbReference type="NCBI Taxonomy" id="1240361"/>
    <lineage>
        <taxon>Eukaryota</taxon>
        <taxon>Viridiplantae</taxon>
        <taxon>Streptophyta</taxon>
        <taxon>Embryophyta</taxon>
        <taxon>Tracheophyta</taxon>
        <taxon>Spermatophyta</taxon>
        <taxon>Magnoliopsida</taxon>
        <taxon>eudicotyledons</taxon>
        <taxon>Gunneridae</taxon>
        <taxon>Pentapetalae</taxon>
        <taxon>rosids</taxon>
        <taxon>malvids</taxon>
        <taxon>Brassicales</taxon>
        <taxon>Brassicaceae</taxon>
        <taxon>Camelineae</taxon>
        <taxon>Arabidopsis</taxon>
    </lineage>
</organism>
<evidence type="ECO:0000259" key="14">
    <source>
        <dbReference type="PROSITE" id="PS50878"/>
    </source>
</evidence>
<evidence type="ECO:0000256" key="11">
    <source>
        <dbReference type="SAM" id="Coils"/>
    </source>
</evidence>
<keyword evidence="6 10" id="KW-0378">Hydrolase</keyword>
<dbReference type="InterPro" id="IPR000477">
    <property type="entry name" value="RT_dom"/>
</dbReference>
<dbReference type="GO" id="GO:0008270">
    <property type="term" value="F:zinc ion binding"/>
    <property type="evidence" value="ECO:0007669"/>
    <property type="project" value="UniProtKB-KW"/>
</dbReference>
<keyword evidence="9" id="KW-0863">Zinc-finger</keyword>
<dbReference type="GO" id="GO:0006518">
    <property type="term" value="P:peptide metabolic process"/>
    <property type="evidence" value="ECO:0007669"/>
    <property type="project" value="TreeGrafter"/>
</dbReference>
<dbReference type="InterPro" id="IPR002156">
    <property type="entry name" value="RNaseH_domain"/>
</dbReference>
<dbReference type="PROSITE" id="PS50878">
    <property type="entry name" value="RT_POL"/>
    <property type="match status" value="1"/>
</dbReference>
<keyword evidence="7 10" id="KW-0862">Zinc</keyword>
<feature type="region of interest" description="Disordered" evidence="12">
    <location>
        <begin position="294"/>
        <end position="347"/>
    </location>
</feature>
<dbReference type="Pfam" id="PF13456">
    <property type="entry name" value="RVT_3"/>
    <property type="match status" value="1"/>
</dbReference>
<dbReference type="CDD" id="cd06222">
    <property type="entry name" value="RNase_H_like"/>
    <property type="match status" value="1"/>
</dbReference>
<dbReference type="FunFam" id="3.40.390.10:FF:000032">
    <property type="entry name" value="Probable thimet oligopeptidase"/>
    <property type="match status" value="1"/>
</dbReference>
<feature type="compositionally biased region" description="Basic and acidic residues" evidence="12">
    <location>
        <begin position="335"/>
        <end position="347"/>
    </location>
</feature>
<comment type="caution">
    <text evidence="16">The sequence shown here is derived from an EMBL/GenBank/DDBJ whole genome shotgun (WGS) entry which is preliminary data.</text>
</comment>
<proteinExistence type="inferred from homology"/>
<sequence length="2539" mass="286068">MEATQGDFRVPGAAEQDANMEDVGEKVRPPGDPPDTRGSWVRKVTGSNAGGLPIPEELLDDGFVSERLSLEFPNGEDGEPVITIGNEVLEAMNGLWKRCMIVKVLGRNVPLAVLSRRLREMWKPSGEMFVMDLPRHFFMIRFGVEEEYLAALTGGPWRVFGSYLMVQAWSPTFDPLRDEITTTPVWVRIANIPVNFYHKAILMGIARGLGKPIKVDITTLNFERARFARVCIEVDLSKPLKGTILINGERYSVAYEGLANICSSCGLYGHLVHQCPKEQQARATAMVIHKDVDKEAGNGKNSDGDGFTLVRQRGRRVEASRKNGLPAAEGSNQNMERRSRDLGKGKISENITIANSFGSLDTEMRNPEKGEVVNTAGANKENVNTLNQQNQGKSAAQGKGIVFGANVVNGPNGPRDVSKEKKGNTTKGLENSQTRPKQQKVLRPVKGLVFGLSKSEAELSVSGKRLRVERDNLGRPGGCFAKIDSVQGNDGTSLPVQEKSMDTSQMGSSSVQTSTDLDMQRSPSKAEAETPIFETHAGGDRAGQICQSLGFEHSYKIDAAGQSGGLWLLWREGVGEVEIVESSDQFIHAVVVNETEKMNLVVVYVAPSASRRSGLWDQLRRVVSDAIGPVIIGGDFNTIVRVDERNGGNGRLSADSLEFGEWINDLSLIDMGFRGNQFTCRRGRAENSYVAKRLDRVLCCAHTLLKWQDATVTHLHFLASDHAPLYVQLAPMCEGNASRRPFRFEAAWLNHPGFKDMLASSWNGEINTREALKRLRSRLKKWNREVFGDVQVRKDKLLKEIQEIQALIDQQQSDELLNKEAELLKEMDVVLEQEEMIWFQKSREKWIDHGDRNTQFFHISTVIRRRRNRIDMLKNNDGSWISNHQELETLAVEYFRRLYSLEDVDQIVDSLPQRGFLNLDSEEKQGLSKPFTAFEVEQAIRSMGKFKAPGPDGFQPIFYQKCWDTVGNSVLQFVLEFFNTGKLPQDTNDVLVVLIANVTKPERITQFRPISLCNVLFKIITKTMVGRLKGVMTKLIGPAQSSFIPGRLSTDNIVVVQEAVHSMRRKKGRKGWMLLKLDLEKAYDRIRWDFLEDTLKVAGFSEIWINWIMQCVSGPSMSVLWNGEKTESFKPLRGLRQGDPLSPYLFVLCMERLCHLIEEAVVTKAWKPISLSRNGPKLSHICFADDLILFAEASVSQIRVIRRVLERFCMASGQKVSLEKSKIFFSENVSRELGRSISDESGIKATRDLGKYLGMPVLQKRINKETFGEILERISSRLAGWKGKMLSLAGRITLTKAVLSSIPVHSMSTIKLPASILNKLDKVSRNFLWRSSTEERKLHLVSWKIVCRPKGEGGLGIRTACEMNKALLGKLGWRLLHDTSSLWAKVLRIKFWSDKWLSDKPLLAAVTSSLPVEYESLTARELWKHGLGWDLQKITPFISETKRLELAAFVLDTVTGAKDRVSWGKTEDGNFTVKSAYELLTHDETPGQRMDKFYGRIWKVNAPERVRVFLWLVGQQVIMTNQERYRRHIGETDICQVCKGGVENILHVLRDCPAMTGIWSRIVAPSKRQAFFSMSLFEWLYGNLRGQGGEEGGTWPMMFAMAIWWSWKWRCGNVFGDCRLWKDRVKFIKDLTKEVLAARSTRGEAGQNMTRVERLIRWEVPSVGWFKLNTDGASRGNPGLAAAGGVIRDGNGEWCGGFSLNIGRCSAPLAELWGVYYGLYIAWERGITRLELEVDSKMVVGYLTTGIGDSHPLSFLVRLCYGFLQKDWQVRISHVHREANRLTDELANYAFSLSLGFHVLNSAPPSSELIRREDVSGFSRARQVPMRGKMTENEGNDKKIEGSNPKKKLNVVTFTGAAGLLGLAVSFAIFAYKSHKQKSKKKGLPGCDTVCVNLSAKEIHDLADEIIHKSTRVHDTVALVSLDKLSYENVVLPLAELEARQLSLIQCCVFPKMLSPHDNVRKASAEAEQKIDAHILSCRKREDVYRIIKIYAAKGESIAPEAKCYLQCLVRDFEDNGLNLTAIKREEVERLTNEINELSLRYIQNLNEDSSCLFFTEDELAGLPLEFLQSLEKTQNKEFKLTLESRNVAAILELCKIAKTRKTVAMAYGKRCGDTNIPVLQRLVHSRHRLARVLGYAHFADYALDRRMTKTSMRVIRFLEDISSSLTDLAIREFSILKDLKRKEEGEIPFGVEDLLYYIKRVEELQFDLDFGDIRQYFPVSLVLSGIFKICQDLFGIKIEEVTEVDVWYHDVRAFAVFDSGSGKLLGYFYLDMFTREGKCNHSCVMALQNNALFSNGACQIPVALLIAQFAKDGSGEAVPLGFSEVVNLFHEFGHVVQHICNRASFARFSGLRVDPDFREIPSQLLENWCYESFTLKLISGYRQDITKPLVDEVCKTLKRWRYSFSALKSLQEILYCLFDQIIYSDDDADLLQLIRSLHPKVMIGLPVVEGTNPASCFPRAVIGSEATCYSRLWSEVYAADIFASKFGDGHPNLYAGLQFRDKVLAPGGGKEPMELLTNFLGREPSTQAFIDSRTNFSL</sequence>
<dbReference type="PANTHER" id="PTHR11804:SF82">
    <property type="entry name" value="THIMET OLIGOPEPTIDASE-RELATED"/>
    <property type="match status" value="1"/>
</dbReference>
<keyword evidence="4 10" id="KW-0645">Protease</keyword>
<feature type="coiled-coil region" evidence="11">
    <location>
        <begin position="765"/>
        <end position="814"/>
    </location>
</feature>
<dbReference type="Pfam" id="PF13966">
    <property type="entry name" value="zf-RVT"/>
    <property type="match status" value="1"/>
</dbReference>
<dbReference type="Pfam" id="PF01432">
    <property type="entry name" value="Peptidase_M3"/>
    <property type="match status" value="1"/>
</dbReference>
<dbReference type="GO" id="GO:0004523">
    <property type="term" value="F:RNA-DNA hybrid ribonuclease activity"/>
    <property type="evidence" value="ECO:0007669"/>
    <property type="project" value="InterPro"/>
</dbReference>
<dbReference type="Pfam" id="PF03372">
    <property type="entry name" value="Exo_endo_phos"/>
    <property type="match status" value="1"/>
</dbReference>
<keyword evidence="5 10" id="KW-0479">Metal-binding</keyword>
<dbReference type="GO" id="GO:0004222">
    <property type="term" value="F:metalloendopeptidase activity"/>
    <property type="evidence" value="ECO:0007669"/>
    <property type="project" value="InterPro"/>
</dbReference>
<dbReference type="Proteomes" id="UP000694240">
    <property type="component" value="Chromosome 7"/>
</dbReference>
<evidence type="ECO:0000259" key="13">
    <source>
        <dbReference type="PROSITE" id="PS50158"/>
    </source>
</evidence>
<evidence type="ECO:0000256" key="4">
    <source>
        <dbReference type="ARBA" id="ARBA00022670"/>
    </source>
</evidence>
<feature type="region of interest" description="Disordered" evidence="12">
    <location>
        <begin position="1"/>
        <end position="54"/>
    </location>
</feature>
<evidence type="ECO:0000313" key="17">
    <source>
        <dbReference type="Proteomes" id="UP000694240"/>
    </source>
</evidence>
<dbReference type="PROSITE" id="PS50879">
    <property type="entry name" value="RNASE_H_1"/>
    <property type="match status" value="1"/>
</dbReference>
<feature type="domain" description="RNase H type-1" evidence="15">
    <location>
        <begin position="1662"/>
        <end position="1792"/>
    </location>
</feature>
<protein>
    <submittedName>
        <fullName evidence="16">Ribonuclease H domain</fullName>
    </submittedName>
</protein>
<keyword evidence="11" id="KW-0175">Coiled coil</keyword>
<accession>A0A8T2BH67</accession>
<evidence type="ECO:0000313" key="16">
    <source>
        <dbReference type="EMBL" id="KAG7586175.1"/>
    </source>
</evidence>
<evidence type="ECO:0000256" key="10">
    <source>
        <dbReference type="RuleBase" id="RU003435"/>
    </source>
</evidence>
<feature type="compositionally biased region" description="Polar residues" evidence="12">
    <location>
        <begin position="502"/>
        <end position="523"/>
    </location>
</feature>
<evidence type="ECO:0000256" key="1">
    <source>
        <dbReference type="ARBA" id="ARBA00004496"/>
    </source>
</evidence>
<evidence type="ECO:0000256" key="8">
    <source>
        <dbReference type="ARBA" id="ARBA00023049"/>
    </source>
</evidence>
<dbReference type="InterPro" id="IPR025558">
    <property type="entry name" value="DUF4283"/>
</dbReference>
<gene>
    <name evidence="16" type="ORF">ISN45_Aa02g015100</name>
</gene>
<feature type="compositionally biased region" description="Polar residues" evidence="12">
    <location>
        <begin position="486"/>
        <end position="495"/>
    </location>
</feature>
<dbReference type="InterPro" id="IPR005135">
    <property type="entry name" value="Endo/exonuclease/phosphatase"/>
</dbReference>
<evidence type="ECO:0000259" key="15">
    <source>
        <dbReference type="PROSITE" id="PS50879"/>
    </source>
</evidence>
<dbReference type="InterPro" id="IPR001567">
    <property type="entry name" value="Pept_M3A_M3B_dom"/>
</dbReference>
<feature type="domain" description="CCHC-type" evidence="13">
    <location>
        <begin position="262"/>
        <end position="277"/>
    </location>
</feature>
<dbReference type="InterPro" id="IPR044730">
    <property type="entry name" value="RNase_H-like_dom_plant"/>
</dbReference>
<feature type="region of interest" description="Disordered" evidence="12">
    <location>
        <begin position="479"/>
        <end position="523"/>
    </location>
</feature>
<comment type="cofactor">
    <cofactor evidence="10">
        <name>Zn(2+)</name>
        <dbReference type="ChEBI" id="CHEBI:29105"/>
    </cofactor>
    <text evidence="10">Binds 1 zinc ion.</text>
</comment>
<dbReference type="PANTHER" id="PTHR11804">
    <property type="entry name" value="PROTEASE M3 THIMET OLIGOPEPTIDASE-RELATED"/>
    <property type="match status" value="1"/>
</dbReference>
<dbReference type="InterPro" id="IPR045090">
    <property type="entry name" value="Pept_M3A_M3B"/>
</dbReference>
<evidence type="ECO:0000256" key="3">
    <source>
        <dbReference type="ARBA" id="ARBA00022490"/>
    </source>
</evidence>
<dbReference type="PROSITE" id="PS50158">
    <property type="entry name" value="ZF_CCHC"/>
    <property type="match status" value="1"/>
</dbReference>
<evidence type="ECO:0000256" key="7">
    <source>
        <dbReference type="ARBA" id="ARBA00022833"/>
    </source>
</evidence>
<comment type="similarity">
    <text evidence="2 10">Belongs to the peptidase M3 family.</text>
</comment>
<evidence type="ECO:0000256" key="9">
    <source>
        <dbReference type="PROSITE-ProRule" id="PRU00047"/>
    </source>
</evidence>
<dbReference type="InterPro" id="IPR001878">
    <property type="entry name" value="Znf_CCHC"/>
</dbReference>